<dbReference type="FunFam" id="3.80.30.20:FF:000001">
    <property type="entry name" value="tRNA-2-methylthio-N(6)-dimethylallyladenosine synthase 2"/>
    <property type="match status" value="1"/>
</dbReference>
<dbReference type="SFLD" id="SFLDG01061">
    <property type="entry name" value="methylthiotransferase"/>
    <property type="match status" value="1"/>
</dbReference>
<dbReference type="SUPFAM" id="SSF102114">
    <property type="entry name" value="Radical SAM enzymes"/>
    <property type="match status" value="1"/>
</dbReference>
<dbReference type="Gene3D" id="3.40.50.12160">
    <property type="entry name" value="Methylthiotransferase, N-terminal domain"/>
    <property type="match status" value="1"/>
</dbReference>
<dbReference type="PROSITE" id="PS51918">
    <property type="entry name" value="RADICAL_SAM"/>
    <property type="match status" value="1"/>
</dbReference>
<evidence type="ECO:0000256" key="13">
    <source>
        <dbReference type="ARBA" id="ARBA00051661"/>
    </source>
</evidence>
<feature type="domain" description="Radical SAM core" evidence="17">
    <location>
        <begin position="138"/>
        <end position="368"/>
    </location>
</feature>
<keyword evidence="6 18" id="KW-0808">Transferase</keyword>
<feature type="domain" description="MTTase N-terminal" evidence="16">
    <location>
        <begin position="2"/>
        <end position="114"/>
    </location>
</feature>
<keyword evidence="8" id="KW-0819">tRNA processing</keyword>
<dbReference type="GO" id="GO:0035598">
    <property type="term" value="F:tRNA (N(6)-L-threonylcarbamoyladenosine(37)-C(2))-methylthiotransferase activity"/>
    <property type="evidence" value="ECO:0007669"/>
    <property type="project" value="UniProtKB-EC"/>
</dbReference>
<evidence type="ECO:0000256" key="1">
    <source>
        <dbReference type="ARBA" id="ARBA00001966"/>
    </source>
</evidence>
<proteinExistence type="inferred from homology"/>
<dbReference type="FunFam" id="3.40.50.12160:FF:000004">
    <property type="entry name" value="Threonylcarbamoyladenosine tRNA methylthiotransferase MtaB"/>
    <property type="match status" value="1"/>
</dbReference>
<dbReference type="PANTHER" id="PTHR11918">
    <property type="entry name" value="RADICAL SAM PROTEINS"/>
    <property type="match status" value="1"/>
</dbReference>
<dbReference type="SMART" id="SM00729">
    <property type="entry name" value="Elp3"/>
    <property type="match status" value="1"/>
</dbReference>
<evidence type="ECO:0000256" key="4">
    <source>
        <dbReference type="ARBA" id="ARBA00022485"/>
    </source>
</evidence>
<keyword evidence="7" id="KW-0949">S-adenosyl-L-methionine</keyword>
<evidence type="ECO:0000256" key="3">
    <source>
        <dbReference type="ARBA" id="ARBA00013273"/>
    </source>
</evidence>
<keyword evidence="5" id="KW-0963">Cytoplasm</keyword>
<dbReference type="SFLD" id="SFLDG01082">
    <property type="entry name" value="B12-binding_domain_containing"/>
    <property type="match status" value="1"/>
</dbReference>
<dbReference type="NCBIfam" id="TIGR01579">
    <property type="entry name" value="MiaB-like-C"/>
    <property type="match status" value="1"/>
</dbReference>
<dbReference type="InterPro" id="IPR020612">
    <property type="entry name" value="Methylthiotransferase_CS"/>
</dbReference>
<evidence type="ECO:0000256" key="12">
    <source>
        <dbReference type="ARBA" id="ARBA00031213"/>
    </source>
</evidence>
<comment type="function">
    <text evidence="2">Catalyzes the methylthiolation of N6-threonylcarbamoyladenosine (t(6)A), leading to the formation of 2-methylthio-N6-threonylcarbamoyladenosine (ms(2)t(6)A) at position 37 in tRNAs that read codons beginning with adenine.</text>
</comment>
<dbReference type="CDD" id="cd01335">
    <property type="entry name" value="Radical_SAM"/>
    <property type="match status" value="1"/>
</dbReference>
<keyword evidence="9" id="KW-0479">Metal-binding</keyword>
<evidence type="ECO:0000256" key="7">
    <source>
        <dbReference type="ARBA" id="ARBA00022691"/>
    </source>
</evidence>
<dbReference type="Pfam" id="PF04055">
    <property type="entry name" value="Radical_SAM"/>
    <property type="match status" value="1"/>
</dbReference>
<sequence>MQKIAFHTLGCKVNQVETETIKENFINRGFSIVNFNELADVYIINTCTVTHVSDRKSRAMIRRAIRTNPEAVVVAIGCTAQVNAEELSKIEGLDLIIGNKSKENIVEIIEELELLENKIINTSFEDNDKPNKVIYNTTHDRTRAFIKIQDGCESFCSYCIVPYARGPIRSKAPEDVLEEVSNMVNIGYKEIVLTGIHTGFYGADLIDWNLVKLLNEITNSIKGDYRIRLSSIEPLEVNNKLIQLVAKNDKICNHFHIPLQSGSNRILKSMNRKYTRESYAKLIKEINDVIPDAGITTDVMVGFPGENEEDYALTYELIKTLPFLDLHVFKYSKRPGTPAYDLTPQVSNDDKQKRSKELLSLAEKKRFNFINERLGKEIKVLVEKKETSQLFRGTSENYIEVLFSCEKNLEKKFANIVLTGIKEKFALGQLI</sequence>
<keyword evidence="4" id="KW-0004">4Fe-4S</keyword>
<evidence type="ECO:0000256" key="9">
    <source>
        <dbReference type="ARBA" id="ARBA00022723"/>
    </source>
</evidence>
<dbReference type="RefSeq" id="WP_197079048.1">
    <property type="nucleotide sequence ID" value="NZ_CP046457.1"/>
</dbReference>
<dbReference type="Proteomes" id="UP000426444">
    <property type="component" value="Chromosome"/>
</dbReference>
<keyword evidence="19" id="KW-1185">Reference proteome</keyword>
<dbReference type="GO" id="GO:0046872">
    <property type="term" value="F:metal ion binding"/>
    <property type="evidence" value="ECO:0007669"/>
    <property type="project" value="UniProtKB-KW"/>
</dbReference>
<dbReference type="PANTHER" id="PTHR11918:SF45">
    <property type="entry name" value="THREONYLCARBAMOYLADENOSINE TRNA METHYLTHIOTRANSFERASE"/>
    <property type="match status" value="1"/>
</dbReference>
<dbReference type="SFLD" id="SFLDS00029">
    <property type="entry name" value="Radical_SAM"/>
    <property type="match status" value="1"/>
</dbReference>
<comment type="catalytic activity">
    <reaction evidence="13">
        <text>N(6)-L-threonylcarbamoyladenosine(37) in tRNA + (sulfur carrier)-SH + AH2 + 2 S-adenosyl-L-methionine = 2-methylsulfanyl-N(6)-L-threonylcarbamoyladenosine(37) in tRNA + (sulfur carrier)-H + 5'-deoxyadenosine + L-methionine + A + S-adenosyl-L-homocysteine + 2 H(+)</text>
        <dbReference type="Rhea" id="RHEA:37075"/>
        <dbReference type="Rhea" id="RHEA-COMP:10163"/>
        <dbReference type="Rhea" id="RHEA-COMP:11092"/>
        <dbReference type="Rhea" id="RHEA-COMP:14737"/>
        <dbReference type="Rhea" id="RHEA-COMP:14739"/>
        <dbReference type="ChEBI" id="CHEBI:13193"/>
        <dbReference type="ChEBI" id="CHEBI:15378"/>
        <dbReference type="ChEBI" id="CHEBI:17319"/>
        <dbReference type="ChEBI" id="CHEBI:17499"/>
        <dbReference type="ChEBI" id="CHEBI:29917"/>
        <dbReference type="ChEBI" id="CHEBI:57844"/>
        <dbReference type="ChEBI" id="CHEBI:57856"/>
        <dbReference type="ChEBI" id="CHEBI:59789"/>
        <dbReference type="ChEBI" id="CHEBI:64428"/>
        <dbReference type="ChEBI" id="CHEBI:74418"/>
        <dbReference type="ChEBI" id="CHEBI:74420"/>
        <dbReference type="EC" id="2.8.4.5"/>
    </reaction>
</comment>
<dbReference type="SFLD" id="SFLDF00295">
    <property type="entry name" value="threonylcarbamoyladenosine_tRN"/>
    <property type="match status" value="1"/>
</dbReference>
<dbReference type="InterPro" id="IPR007197">
    <property type="entry name" value="rSAM"/>
</dbReference>
<protein>
    <recommendedName>
        <fullName evidence="15">Threonylcarbamoyladenosine tRNA methylthiotransferase MtaB</fullName>
        <ecNumber evidence="3">2.8.4.5</ecNumber>
    </recommendedName>
    <alternativeName>
        <fullName evidence="12">tRNA-t(6)A37 methylthiotransferase</fullName>
    </alternativeName>
</protein>
<name>A0A6I6DIG4_9FIRM</name>
<evidence type="ECO:0000259" key="17">
    <source>
        <dbReference type="PROSITE" id="PS51918"/>
    </source>
</evidence>
<dbReference type="Pfam" id="PF00919">
    <property type="entry name" value="UPF0004"/>
    <property type="match status" value="1"/>
</dbReference>
<dbReference type="InterPro" id="IPR006467">
    <property type="entry name" value="MiaB-like_bact"/>
</dbReference>
<dbReference type="InterPro" id="IPR034557">
    <property type="entry name" value="ThrcA_tRNA_MEthiotransferase"/>
</dbReference>
<keyword evidence="10" id="KW-0408">Iron</keyword>
<evidence type="ECO:0000256" key="2">
    <source>
        <dbReference type="ARBA" id="ARBA00002399"/>
    </source>
</evidence>
<comment type="cofactor">
    <cofactor evidence="1">
        <name>[4Fe-4S] cluster</name>
        <dbReference type="ChEBI" id="CHEBI:49883"/>
    </cofactor>
</comment>
<evidence type="ECO:0000256" key="15">
    <source>
        <dbReference type="ARBA" id="ARBA00069898"/>
    </source>
</evidence>
<evidence type="ECO:0000256" key="10">
    <source>
        <dbReference type="ARBA" id="ARBA00023004"/>
    </source>
</evidence>
<keyword evidence="11" id="KW-0411">Iron-sulfur</keyword>
<evidence type="ECO:0000313" key="19">
    <source>
        <dbReference type="Proteomes" id="UP000426444"/>
    </source>
</evidence>
<comment type="similarity">
    <text evidence="14">Belongs to the methylthiotransferase family. MtaB subfamily.</text>
</comment>
<reference evidence="19" key="1">
    <citation type="journal article" date="2019" name="Microbiology">
        <title>Complete Genome Sequence of an Uncultured Bacterium of the Candidate Phylum Bipolaricaulota.</title>
        <authorList>
            <person name="Kadnikov V.V."/>
            <person name="Mardanov A.V."/>
            <person name="Beletsky A.V."/>
            <person name="Frank Y.A."/>
            <person name="Karnachuk O.V."/>
            <person name="Ravin N.V."/>
        </authorList>
    </citation>
    <scope>NUCLEOTIDE SEQUENCE [LARGE SCALE GENOMIC DNA]</scope>
</reference>
<evidence type="ECO:0000256" key="5">
    <source>
        <dbReference type="ARBA" id="ARBA00022490"/>
    </source>
</evidence>
<dbReference type="InterPro" id="IPR006638">
    <property type="entry name" value="Elp3/MiaA/NifB-like_rSAM"/>
</dbReference>
<dbReference type="Gene3D" id="3.80.30.20">
    <property type="entry name" value="tm_1862 like domain"/>
    <property type="match status" value="1"/>
</dbReference>
<dbReference type="InterPro" id="IPR013848">
    <property type="entry name" value="Methylthiotransferase_N"/>
</dbReference>
<evidence type="ECO:0000256" key="14">
    <source>
        <dbReference type="ARBA" id="ARBA00061574"/>
    </source>
</evidence>
<evidence type="ECO:0000256" key="8">
    <source>
        <dbReference type="ARBA" id="ARBA00022694"/>
    </source>
</evidence>
<evidence type="ECO:0000313" key="18">
    <source>
        <dbReference type="EMBL" id="QGT99993.1"/>
    </source>
</evidence>
<dbReference type="AlphaFoldDB" id="A0A6I6DIG4"/>
<accession>A0A6I6DIG4</accession>
<dbReference type="InterPro" id="IPR038135">
    <property type="entry name" value="Methylthiotransferase_N_sf"/>
</dbReference>
<dbReference type="NCBIfam" id="TIGR00089">
    <property type="entry name" value="MiaB/RimO family radical SAM methylthiotransferase"/>
    <property type="match status" value="1"/>
</dbReference>
<dbReference type="KEGG" id="salq:SYNTR_1400"/>
<organism evidence="18 19">
    <name type="scientific">Candidatus Syntrophocurvum alkaliphilum</name>
    <dbReference type="NCBI Taxonomy" id="2293317"/>
    <lineage>
        <taxon>Bacteria</taxon>
        <taxon>Bacillati</taxon>
        <taxon>Bacillota</taxon>
        <taxon>Clostridia</taxon>
        <taxon>Eubacteriales</taxon>
        <taxon>Syntrophomonadaceae</taxon>
        <taxon>Candidatus Syntrophocurvum</taxon>
    </lineage>
</organism>
<dbReference type="InterPro" id="IPR058240">
    <property type="entry name" value="rSAM_sf"/>
</dbReference>
<dbReference type="PROSITE" id="PS51449">
    <property type="entry name" value="MTTASE_N"/>
    <property type="match status" value="1"/>
</dbReference>
<dbReference type="GO" id="GO:0051539">
    <property type="term" value="F:4 iron, 4 sulfur cluster binding"/>
    <property type="evidence" value="ECO:0007669"/>
    <property type="project" value="UniProtKB-KW"/>
</dbReference>
<dbReference type="PROSITE" id="PS01278">
    <property type="entry name" value="MTTASE_RADICAL"/>
    <property type="match status" value="1"/>
</dbReference>
<dbReference type="InterPro" id="IPR005839">
    <property type="entry name" value="Methylthiotransferase"/>
</dbReference>
<evidence type="ECO:0000259" key="16">
    <source>
        <dbReference type="PROSITE" id="PS51449"/>
    </source>
</evidence>
<gene>
    <name evidence="18" type="ORF">SYNTR_1400</name>
</gene>
<dbReference type="InterPro" id="IPR023404">
    <property type="entry name" value="rSAM_horseshoe"/>
</dbReference>
<dbReference type="EMBL" id="CP046457">
    <property type="protein sequence ID" value="QGT99993.1"/>
    <property type="molecule type" value="Genomic_DNA"/>
</dbReference>
<dbReference type="EC" id="2.8.4.5" evidence="3"/>
<evidence type="ECO:0000256" key="11">
    <source>
        <dbReference type="ARBA" id="ARBA00023014"/>
    </source>
</evidence>
<evidence type="ECO:0000256" key="6">
    <source>
        <dbReference type="ARBA" id="ARBA00022679"/>
    </source>
</evidence>